<comment type="caution">
    <text evidence="5">The sequence shown here is derived from an EMBL/GenBank/DDBJ whole genome shotgun (WGS) entry which is preliminary data.</text>
</comment>
<dbReference type="InterPro" id="IPR008920">
    <property type="entry name" value="TF_FadR/GntR_C"/>
</dbReference>
<dbReference type="Pfam" id="PF07729">
    <property type="entry name" value="FCD"/>
    <property type="match status" value="1"/>
</dbReference>
<evidence type="ECO:0000256" key="3">
    <source>
        <dbReference type="ARBA" id="ARBA00023163"/>
    </source>
</evidence>
<dbReference type="PANTHER" id="PTHR43537">
    <property type="entry name" value="TRANSCRIPTIONAL REGULATOR, GNTR FAMILY"/>
    <property type="match status" value="1"/>
</dbReference>
<dbReference type="SUPFAM" id="SSF48008">
    <property type="entry name" value="GntR ligand-binding domain-like"/>
    <property type="match status" value="1"/>
</dbReference>
<accession>A0A2T5BU19</accession>
<dbReference type="OrthoDB" id="9815654at2"/>
<evidence type="ECO:0000259" key="4">
    <source>
        <dbReference type="SMART" id="SM00895"/>
    </source>
</evidence>
<dbReference type="Pfam" id="PF00392">
    <property type="entry name" value="GntR"/>
    <property type="match status" value="1"/>
</dbReference>
<dbReference type="AlphaFoldDB" id="A0A2T5BU19"/>
<dbReference type="GO" id="GO:0003677">
    <property type="term" value="F:DNA binding"/>
    <property type="evidence" value="ECO:0007669"/>
    <property type="project" value="UniProtKB-KW"/>
</dbReference>
<dbReference type="PANTHER" id="PTHR43537:SF39">
    <property type="entry name" value="HTH-TYPE TRANSCRIPTIONAL REGULATOR MCBR"/>
    <property type="match status" value="1"/>
</dbReference>
<evidence type="ECO:0000256" key="2">
    <source>
        <dbReference type="ARBA" id="ARBA00023125"/>
    </source>
</evidence>
<gene>
    <name evidence="5" type="ORF">C8N32_10473</name>
</gene>
<feature type="domain" description="GntR C-terminal" evidence="4">
    <location>
        <begin position="82"/>
        <end position="205"/>
    </location>
</feature>
<evidence type="ECO:0000313" key="6">
    <source>
        <dbReference type="Proteomes" id="UP000243859"/>
    </source>
</evidence>
<dbReference type="InterPro" id="IPR011711">
    <property type="entry name" value="GntR_C"/>
</dbReference>
<dbReference type="SMART" id="SM00895">
    <property type="entry name" value="FCD"/>
    <property type="match status" value="1"/>
</dbReference>
<keyword evidence="3" id="KW-0804">Transcription</keyword>
<proteinExistence type="predicted"/>
<dbReference type="Proteomes" id="UP000243859">
    <property type="component" value="Unassembled WGS sequence"/>
</dbReference>
<keyword evidence="2" id="KW-0238">DNA-binding</keyword>
<keyword evidence="6" id="KW-1185">Reference proteome</keyword>
<sequence>MPSPEMKTPEHEAIYRKVRGMILFGALPPGQAVTIQGLCAVTGAGATPVRETIRRLTAEGALEALGNRRVCVPRTTSEKLAQIHFLRRHLEPELARLATPHMTDKEIHFIEEKDNEVNIAIAAGDAGGYLEANYRFHFGLYAVAGADVLHHTALSLWVRMGPSLRVVCGQVGTASLPDQHRAVLAALRRRDPAAAARALLDDIDQGYTLVARTLGETQEPLS</sequence>
<dbReference type="InterPro" id="IPR000524">
    <property type="entry name" value="Tscrpt_reg_HTH_GntR"/>
</dbReference>
<protein>
    <submittedName>
        <fullName evidence="5">GntR family transcriptional regulator</fullName>
    </submittedName>
</protein>
<dbReference type="SUPFAM" id="SSF46785">
    <property type="entry name" value="Winged helix' DNA-binding domain"/>
    <property type="match status" value="1"/>
</dbReference>
<dbReference type="InterPro" id="IPR036390">
    <property type="entry name" value="WH_DNA-bd_sf"/>
</dbReference>
<reference evidence="5 6" key="1">
    <citation type="submission" date="2018-04" db="EMBL/GenBank/DDBJ databases">
        <title>Genomic Encyclopedia of Archaeal and Bacterial Type Strains, Phase II (KMG-II): from individual species to whole genera.</title>
        <authorList>
            <person name="Goeker M."/>
        </authorList>
    </citation>
    <scope>NUCLEOTIDE SEQUENCE [LARGE SCALE GENOMIC DNA]</scope>
    <source>
        <strain evidence="5 6">DSM 18064</strain>
    </source>
</reference>
<evidence type="ECO:0000256" key="1">
    <source>
        <dbReference type="ARBA" id="ARBA00023015"/>
    </source>
</evidence>
<name>A0A2T5BU19_9RHOB</name>
<dbReference type="Gene3D" id="1.20.120.530">
    <property type="entry name" value="GntR ligand-binding domain-like"/>
    <property type="match status" value="1"/>
</dbReference>
<dbReference type="GO" id="GO:0003700">
    <property type="term" value="F:DNA-binding transcription factor activity"/>
    <property type="evidence" value="ECO:0007669"/>
    <property type="project" value="InterPro"/>
</dbReference>
<dbReference type="EMBL" id="QAAA01000004">
    <property type="protein sequence ID" value="PTN02962.1"/>
    <property type="molecule type" value="Genomic_DNA"/>
</dbReference>
<evidence type="ECO:0000313" key="5">
    <source>
        <dbReference type="EMBL" id="PTN02962.1"/>
    </source>
</evidence>
<dbReference type="InterPro" id="IPR036388">
    <property type="entry name" value="WH-like_DNA-bd_sf"/>
</dbReference>
<keyword evidence="1" id="KW-0805">Transcription regulation</keyword>
<organism evidence="5 6">
    <name type="scientific">Rhodovulum imhoffii</name>
    <dbReference type="NCBI Taxonomy" id="365340"/>
    <lineage>
        <taxon>Bacteria</taxon>
        <taxon>Pseudomonadati</taxon>
        <taxon>Pseudomonadota</taxon>
        <taxon>Alphaproteobacteria</taxon>
        <taxon>Rhodobacterales</taxon>
        <taxon>Paracoccaceae</taxon>
        <taxon>Rhodovulum</taxon>
    </lineage>
</organism>
<dbReference type="Gene3D" id="1.10.10.10">
    <property type="entry name" value="Winged helix-like DNA-binding domain superfamily/Winged helix DNA-binding domain"/>
    <property type="match status" value="1"/>
</dbReference>